<dbReference type="Gene3D" id="2.60.40.10">
    <property type="entry name" value="Immunoglobulins"/>
    <property type="match status" value="1"/>
</dbReference>
<keyword evidence="8" id="KW-0813">Transport</keyword>
<dbReference type="Gene3D" id="2.160.20.10">
    <property type="entry name" value="Single-stranded right-handed beta-helix, Pectin lyase-like"/>
    <property type="match status" value="1"/>
</dbReference>
<reference evidence="13 14" key="1">
    <citation type="journal article" date="2016" name="Front. Microbiol.">
        <title>Single-Cell (Meta-)Genomics of a Dimorphic Candidatus Thiomargarita nelsonii Reveals Genomic Plasticity.</title>
        <authorList>
            <person name="Flood B.E."/>
            <person name="Fliss P."/>
            <person name="Jones D.S."/>
            <person name="Dick G.J."/>
            <person name="Jain S."/>
            <person name="Kaster A.K."/>
            <person name="Winkel M."/>
            <person name="Mussmann M."/>
            <person name="Bailey J."/>
        </authorList>
    </citation>
    <scope>NUCLEOTIDE SEQUENCE [LARGE SCALE GENOMIC DNA]</scope>
    <source>
        <strain evidence="13">Hydrate Ridge</strain>
    </source>
</reference>
<dbReference type="GO" id="GO:0005432">
    <property type="term" value="F:calcium:sodium antiporter activity"/>
    <property type="evidence" value="ECO:0007669"/>
    <property type="project" value="TreeGrafter"/>
</dbReference>
<dbReference type="InterPro" id="IPR011050">
    <property type="entry name" value="Pectin_lyase_fold/virulence"/>
</dbReference>
<feature type="region of interest" description="Disordered" evidence="11">
    <location>
        <begin position="200"/>
        <end position="265"/>
    </location>
</feature>
<organism evidence="13 14">
    <name type="scientific">Candidatus Thiomargarita nelsonii</name>
    <dbReference type="NCBI Taxonomy" id="1003181"/>
    <lineage>
        <taxon>Bacteria</taxon>
        <taxon>Pseudomonadati</taxon>
        <taxon>Pseudomonadota</taxon>
        <taxon>Gammaproteobacteria</taxon>
        <taxon>Thiotrichales</taxon>
        <taxon>Thiotrichaceae</taxon>
        <taxon>Thiomargarita</taxon>
    </lineage>
</organism>
<evidence type="ECO:0000256" key="10">
    <source>
        <dbReference type="ARBA" id="ARBA00023237"/>
    </source>
</evidence>
<protein>
    <recommendedName>
        <fullName evidence="12">Calx-beta domain-containing protein</fullName>
    </recommendedName>
</protein>
<dbReference type="Proteomes" id="UP000030428">
    <property type="component" value="Unassembled WGS sequence"/>
</dbReference>
<evidence type="ECO:0000256" key="6">
    <source>
        <dbReference type="ARBA" id="ARBA00022737"/>
    </source>
</evidence>
<keyword evidence="4" id="KW-0964">Secreted</keyword>
<dbReference type="PANTHER" id="PTHR11878">
    <property type="entry name" value="SODIUM/CALCIUM EXCHANGER"/>
    <property type="match status" value="1"/>
</dbReference>
<evidence type="ECO:0000256" key="7">
    <source>
        <dbReference type="ARBA" id="ARBA00022837"/>
    </source>
</evidence>
<dbReference type="InterPro" id="IPR051171">
    <property type="entry name" value="CaCA"/>
</dbReference>
<dbReference type="InterPro" id="IPR012334">
    <property type="entry name" value="Pectin_lyas_fold"/>
</dbReference>
<dbReference type="GO" id="GO:0005576">
    <property type="term" value="C:extracellular region"/>
    <property type="evidence" value="ECO:0007669"/>
    <property type="project" value="UniProtKB-SubCell"/>
</dbReference>
<dbReference type="GO" id="GO:0007154">
    <property type="term" value="P:cell communication"/>
    <property type="evidence" value="ECO:0007669"/>
    <property type="project" value="InterPro"/>
</dbReference>
<dbReference type="NCBIfam" id="NF041518">
    <property type="entry name" value="choice_anch_Q"/>
    <property type="match status" value="1"/>
</dbReference>
<dbReference type="InterPro" id="IPR013783">
    <property type="entry name" value="Ig-like_fold"/>
</dbReference>
<evidence type="ECO:0000313" key="13">
    <source>
        <dbReference type="EMBL" id="TGO02189.1"/>
    </source>
</evidence>
<dbReference type="PANTHER" id="PTHR11878:SF65">
    <property type="entry name" value="NA_CA-EXCHANGE PROTEIN, ISOFORM G"/>
    <property type="match status" value="1"/>
</dbReference>
<evidence type="ECO:0000256" key="3">
    <source>
        <dbReference type="ARBA" id="ARBA00004613"/>
    </source>
</evidence>
<comment type="caution">
    <text evidence="13">The sequence shown here is derived from an EMBL/GenBank/DDBJ whole genome shotgun (WGS) entry which is preliminary data.</text>
</comment>
<accession>A0A4E0QLJ1</accession>
<dbReference type="AlphaFoldDB" id="A0A4E0QLJ1"/>
<evidence type="ECO:0000256" key="5">
    <source>
        <dbReference type="ARBA" id="ARBA00022729"/>
    </source>
</evidence>
<keyword evidence="8" id="KW-0406">Ion transport</keyword>
<dbReference type="GO" id="GO:0098703">
    <property type="term" value="P:calcium ion import across plasma membrane"/>
    <property type="evidence" value="ECO:0007669"/>
    <property type="project" value="TreeGrafter"/>
</dbReference>
<evidence type="ECO:0000256" key="2">
    <source>
        <dbReference type="ARBA" id="ARBA00004442"/>
    </source>
</evidence>
<keyword evidence="9" id="KW-0472">Membrane</keyword>
<gene>
    <name evidence="13" type="ORF">PN36_29160</name>
</gene>
<evidence type="ECO:0000256" key="11">
    <source>
        <dbReference type="SAM" id="MobiDB-lite"/>
    </source>
</evidence>
<dbReference type="InterPro" id="IPR038081">
    <property type="entry name" value="CalX-like_sf"/>
</dbReference>
<dbReference type="SUPFAM" id="SSF141072">
    <property type="entry name" value="CalX-like"/>
    <property type="match status" value="1"/>
</dbReference>
<comment type="subcellular location">
    <subcellularLocation>
        <location evidence="1">Cell envelope</location>
    </subcellularLocation>
    <subcellularLocation>
        <location evidence="2">Cell outer membrane</location>
    </subcellularLocation>
    <subcellularLocation>
        <location evidence="3">Secreted</location>
    </subcellularLocation>
</comment>
<evidence type="ECO:0000256" key="4">
    <source>
        <dbReference type="ARBA" id="ARBA00022525"/>
    </source>
</evidence>
<keyword evidence="7" id="KW-0106">Calcium</keyword>
<feature type="domain" description="Calx-beta" evidence="12">
    <location>
        <begin position="262"/>
        <end position="362"/>
    </location>
</feature>
<dbReference type="InterPro" id="IPR059226">
    <property type="entry name" value="Choice_anch_Q_dom"/>
</dbReference>
<dbReference type="SMART" id="SM00237">
    <property type="entry name" value="Calx_beta"/>
    <property type="match status" value="1"/>
</dbReference>
<dbReference type="InterPro" id="IPR003368">
    <property type="entry name" value="POMP_repeat"/>
</dbReference>
<evidence type="ECO:0000313" key="14">
    <source>
        <dbReference type="Proteomes" id="UP000030428"/>
    </source>
</evidence>
<dbReference type="SUPFAM" id="SSF51126">
    <property type="entry name" value="Pectin lyase-like"/>
    <property type="match status" value="1"/>
</dbReference>
<evidence type="ECO:0000256" key="9">
    <source>
        <dbReference type="ARBA" id="ARBA00023136"/>
    </source>
</evidence>
<dbReference type="Pfam" id="PF02415">
    <property type="entry name" value="Chlam_PMP"/>
    <property type="match status" value="2"/>
</dbReference>
<keyword evidence="14" id="KW-1185">Reference proteome</keyword>
<proteinExistence type="predicted"/>
<dbReference type="Pfam" id="PF03160">
    <property type="entry name" value="Calx-beta"/>
    <property type="match status" value="1"/>
</dbReference>
<name>A0A4E0QLJ1_9GAMM</name>
<dbReference type="GO" id="GO:0009279">
    <property type="term" value="C:cell outer membrane"/>
    <property type="evidence" value="ECO:0007669"/>
    <property type="project" value="UniProtKB-SubCell"/>
</dbReference>
<dbReference type="EMBL" id="JSZA02000198">
    <property type="protein sequence ID" value="TGO02189.1"/>
    <property type="molecule type" value="Genomic_DNA"/>
</dbReference>
<sequence length="446" mass="46963">MPLHGTTDKGIYIYGGFDGSETQLEQRDWKANVTTVDGNDTVRGFNIQASVGIDGFTITNGNAGNGGGIYVNDVFTVFIANCVFDSNSVTDGGGGIYNSKAHLTIENSSFFDNIATKSGGGIFNNRSSLSITNSLFYDNSASKGGGIYNYSSSPTIMNCTFARNSGGIYNAYYSSPNITNSIVWGNSSYQINAGGTVTYSDIEGGHDGEGNIEADPLFEKGQPPGKPDFHLKAGSPAIDTGTAESAPDSDLDGNPRPNGQGYDMGAYETQSVSQLQFSQANYSVGEDDQTITLTVTRKGSSDGAVSVKYATSDDDATAGSDYQAKTGTLSWDDGEVVEKTITIKITDDSEIENNESFITSLGETTGEAVLGSPDTAVVTIIDDDGGDFIDGCLYLDGSPVKKATVLLKQKGEKKQKTKTDAAGCYKFDKAASGKTFKIIINGPKVP</sequence>
<evidence type="ECO:0000256" key="1">
    <source>
        <dbReference type="ARBA" id="ARBA00004196"/>
    </source>
</evidence>
<keyword evidence="6" id="KW-0677">Repeat</keyword>
<evidence type="ECO:0000256" key="8">
    <source>
        <dbReference type="ARBA" id="ARBA00023065"/>
    </source>
</evidence>
<keyword evidence="5" id="KW-0732">Signal</keyword>
<dbReference type="InterPro" id="IPR003644">
    <property type="entry name" value="Calx_beta"/>
</dbReference>
<dbReference type="Gene3D" id="2.60.40.2030">
    <property type="match status" value="1"/>
</dbReference>
<evidence type="ECO:0000259" key="12">
    <source>
        <dbReference type="SMART" id="SM00237"/>
    </source>
</evidence>
<keyword evidence="10" id="KW-0998">Cell outer membrane</keyword>